<organism evidence="1 2">
    <name type="scientific">Paludisphaera mucosa</name>
    <dbReference type="NCBI Taxonomy" id="3030827"/>
    <lineage>
        <taxon>Bacteria</taxon>
        <taxon>Pseudomonadati</taxon>
        <taxon>Planctomycetota</taxon>
        <taxon>Planctomycetia</taxon>
        <taxon>Isosphaerales</taxon>
        <taxon>Isosphaeraceae</taxon>
        <taxon>Paludisphaera</taxon>
    </lineage>
</organism>
<dbReference type="PROSITE" id="PS51257">
    <property type="entry name" value="PROKAR_LIPOPROTEIN"/>
    <property type="match status" value="1"/>
</dbReference>
<dbReference type="Proteomes" id="UP001216907">
    <property type="component" value="Unassembled WGS sequence"/>
</dbReference>
<sequence length="149" mass="16047">MTIRLREIPGRSRREVLAAIALGLLAAGCGSSDEDAPSQVWGQVVCRGKPLTEGAVILMPVSDKANTWGAGHLGRGGRFNIVSSRSDIALQPGRYAVYIRPPLVTDRTTLKVAPRPGYPVPAKYLDAEHPEIHVQIGTEPTKLDLTLDD</sequence>
<comment type="caution">
    <text evidence="1">The sequence shown here is derived from an EMBL/GenBank/DDBJ whole genome shotgun (WGS) entry which is preliminary data.</text>
</comment>
<name>A0ABT6FDI4_9BACT</name>
<gene>
    <name evidence="1" type="ORF">PZE19_17740</name>
</gene>
<reference evidence="1 2" key="1">
    <citation type="submission" date="2023-03" db="EMBL/GenBank/DDBJ databases">
        <title>Paludisphaera mucosa sp. nov. a novel planctomycete from northern fen.</title>
        <authorList>
            <person name="Ivanova A."/>
        </authorList>
    </citation>
    <scope>NUCLEOTIDE SEQUENCE [LARGE SCALE GENOMIC DNA]</scope>
    <source>
        <strain evidence="1 2">Pla2</strain>
    </source>
</reference>
<dbReference type="EMBL" id="JARRAG010000002">
    <property type="protein sequence ID" value="MDG3005633.1"/>
    <property type="molecule type" value="Genomic_DNA"/>
</dbReference>
<protein>
    <recommendedName>
        <fullName evidence="3">Carboxypeptidase regulatory-like domain-containing protein</fullName>
    </recommendedName>
</protein>
<accession>A0ABT6FDI4</accession>
<keyword evidence="2" id="KW-1185">Reference proteome</keyword>
<evidence type="ECO:0000313" key="2">
    <source>
        <dbReference type="Proteomes" id="UP001216907"/>
    </source>
</evidence>
<proteinExistence type="predicted"/>
<dbReference type="RefSeq" id="WP_277861964.1">
    <property type="nucleotide sequence ID" value="NZ_JARRAG010000002.1"/>
</dbReference>
<evidence type="ECO:0000313" key="1">
    <source>
        <dbReference type="EMBL" id="MDG3005633.1"/>
    </source>
</evidence>
<evidence type="ECO:0008006" key="3">
    <source>
        <dbReference type="Google" id="ProtNLM"/>
    </source>
</evidence>